<evidence type="ECO:0000313" key="2">
    <source>
        <dbReference type="EMBL" id="KAL3400397.1"/>
    </source>
</evidence>
<gene>
    <name evidence="2" type="ORF">TKK_006262</name>
</gene>
<protein>
    <submittedName>
        <fullName evidence="2">Uncharacterized protein</fullName>
    </submittedName>
</protein>
<proteinExistence type="predicted"/>
<feature type="region of interest" description="Disordered" evidence="1">
    <location>
        <begin position="51"/>
        <end position="73"/>
    </location>
</feature>
<reference evidence="2 3" key="1">
    <citation type="journal article" date="2024" name="bioRxiv">
        <title>A reference genome for Trichogramma kaykai: A tiny desert-dwelling parasitoid wasp with competing sex-ratio distorters.</title>
        <authorList>
            <person name="Culotta J."/>
            <person name="Lindsey A.R."/>
        </authorList>
    </citation>
    <scope>NUCLEOTIDE SEQUENCE [LARGE SCALE GENOMIC DNA]</scope>
    <source>
        <strain evidence="2 3">KSX58</strain>
    </source>
</reference>
<sequence length="105" mass="11801">MALFPKFQSSLAGSHPTFCEAAMHPHRAAAAHAALCRKDLHSTEAPRSSCTIDFASQGGNNRGSSRRHQTKTYGIEMQRRLFRAYTHIYASESTTMRRRYIKANS</sequence>
<dbReference type="EMBL" id="JBJJXI010000051">
    <property type="protein sequence ID" value="KAL3400397.1"/>
    <property type="molecule type" value="Genomic_DNA"/>
</dbReference>
<name>A0ABD2X4T5_9HYME</name>
<dbReference type="Proteomes" id="UP001627154">
    <property type="component" value="Unassembled WGS sequence"/>
</dbReference>
<evidence type="ECO:0000313" key="3">
    <source>
        <dbReference type="Proteomes" id="UP001627154"/>
    </source>
</evidence>
<organism evidence="2 3">
    <name type="scientific">Trichogramma kaykai</name>
    <dbReference type="NCBI Taxonomy" id="54128"/>
    <lineage>
        <taxon>Eukaryota</taxon>
        <taxon>Metazoa</taxon>
        <taxon>Ecdysozoa</taxon>
        <taxon>Arthropoda</taxon>
        <taxon>Hexapoda</taxon>
        <taxon>Insecta</taxon>
        <taxon>Pterygota</taxon>
        <taxon>Neoptera</taxon>
        <taxon>Endopterygota</taxon>
        <taxon>Hymenoptera</taxon>
        <taxon>Apocrita</taxon>
        <taxon>Proctotrupomorpha</taxon>
        <taxon>Chalcidoidea</taxon>
        <taxon>Trichogrammatidae</taxon>
        <taxon>Trichogramma</taxon>
    </lineage>
</organism>
<evidence type="ECO:0000256" key="1">
    <source>
        <dbReference type="SAM" id="MobiDB-lite"/>
    </source>
</evidence>
<comment type="caution">
    <text evidence="2">The sequence shown here is derived from an EMBL/GenBank/DDBJ whole genome shotgun (WGS) entry which is preliminary data.</text>
</comment>
<dbReference type="AlphaFoldDB" id="A0ABD2X4T5"/>
<keyword evidence="3" id="KW-1185">Reference proteome</keyword>
<accession>A0ABD2X4T5</accession>